<dbReference type="SMART" id="SM01117">
    <property type="entry name" value="Cyt-b5"/>
    <property type="match status" value="1"/>
</dbReference>
<keyword evidence="5" id="KW-0408">Iron</keyword>
<dbReference type="SUPFAM" id="SSF55856">
    <property type="entry name" value="Cytochrome b5-like heme/steroid binding domain"/>
    <property type="match status" value="1"/>
</dbReference>
<dbReference type="FunFam" id="3.10.120.10:FF:000003">
    <property type="entry name" value="membrane-associated progesterone receptor component 1"/>
    <property type="match status" value="1"/>
</dbReference>
<evidence type="ECO:0000256" key="3">
    <source>
        <dbReference type="ARBA" id="ARBA00022723"/>
    </source>
</evidence>
<evidence type="ECO:0000313" key="9">
    <source>
        <dbReference type="Proteomes" id="UP001152320"/>
    </source>
</evidence>
<keyword evidence="3" id="KW-0479">Metal-binding</keyword>
<protein>
    <submittedName>
        <fullName evidence="8">Neudesin</fullName>
    </submittedName>
</protein>
<dbReference type="InterPro" id="IPR001199">
    <property type="entry name" value="Cyt_B5-like_heme/steroid-bd"/>
</dbReference>
<keyword evidence="4" id="KW-0256">Endoplasmic reticulum</keyword>
<keyword evidence="2" id="KW-0349">Heme</keyword>
<feature type="domain" description="Cytochrome b5 heme-binding" evidence="7">
    <location>
        <begin position="66"/>
        <end position="163"/>
    </location>
</feature>
<evidence type="ECO:0000259" key="7">
    <source>
        <dbReference type="SMART" id="SM01117"/>
    </source>
</evidence>
<dbReference type="AlphaFoldDB" id="A0A9Q1HHP7"/>
<dbReference type="PANTHER" id="PTHR10281">
    <property type="entry name" value="MEMBRANE-ASSOCIATED PROGESTERONE RECEPTOR COMPONENT-RELATED"/>
    <property type="match status" value="1"/>
</dbReference>
<name>A0A9Q1HHP7_HOLLE</name>
<dbReference type="GO" id="GO:0046872">
    <property type="term" value="F:metal ion binding"/>
    <property type="evidence" value="ECO:0007669"/>
    <property type="project" value="UniProtKB-KW"/>
</dbReference>
<evidence type="ECO:0000256" key="4">
    <source>
        <dbReference type="ARBA" id="ARBA00022824"/>
    </source>
</evidence>
<evidence type="ECO:0000256" key="6">
    <source>
        <dbReference type="ARBA" id="ARBA00038357"/>
    </source>
</evidence>
<sequence length="173" mass="19443">MRFESLCEVKTSSLCLQIVSHFGVKMKYNWEVIRAISVVAFVFMTVVPSQVCATSEEQKEASLRTFTPEEIAEYDGSNPDKPIYMAVKGVVFDVTSGKDFYGKGKSYNVLVGKDATRAVALWSLEEKDLTHDVTGLTEKQLQGLDEIFNSVYKAKYPIIGHMEFSHKPLTDEL</sequence>
<dbReference type="Gene3D" id="3.10.120.10">
    <property type="entry name" value="Cytochrome b5-like heme/steroid binding domain"/>
    <property type="match status" value="1"/>
</dbReference>
<dbReference type="Pfam" id="PF00173">
    <property type="entry name" value="Cyt-b5"/>
    <property type="match status" value="1"/>
</dbReference>
<reference evidence="8" key="1">
    <citation type="submission" date="2021-10" db="EMBL/GenBank/DDBJ databases">
        <title>Tropical sea cucumber genome reveals ecological adaptation and Cuvierian tubules defense mechanism.</title>
        <authorList>
            <person name="Chen T."/>
        </authorList>
    </citation>
    <scope>NUCLEOTIDE SEQUENCE</scope>
    <source>
        <strain evidence="8">Nanhai2018</strain>
        <tissue evidence="8">Muscle</tissue>
    </source>
</reference>
<evidence type="ECO:0000256" key="2">
    <source>
        <dbReference type="ARBA" id="ARBA00022617"/>
    </source>
</evidence>
<gene>
    <name evidence="8" type="ORF">HOLleu_08320</name>
</gene>
<dbReference type="Proteomes" id="UP001152320">
    <property type="component" value="Chromosome 3"/>
</dbReference>
<evidence type="ECO:0000256" key="1">
    <source>
        <dbReference type="ARBA" id="ARBA00004240"/>
    </source>
</evidence>
<comment type="subcellular location">
    <subcellularLocation>
        <location evidence="1">Endoplasmic reticulum</location>
    </subcellularLocation>
</comment>
<dbReference type="GO" id="GO:0005783">
    <property type="term" value="C:endoplasmic reticulum"/>
    <property type="evidence" value="ECO:0007669"/>
    <property type="project" value="UniProtKB-SubCell"/>
</dbReference>
<evidence type="ECO:0000256" key="5">
    <source>
        <dbReference type="ARBA" id="ARBA00023004"/>
    </source>
</evidence>
<proteinExistence type="inferred from homology"/>
<accession>A0A9Q1HHP7</accession>
<dbReference type="InterPro" id="IPR036400">
    <property type="entry name" value="Cyt_B5-like_heme/steroid_sf"/>
</dbReference>
<dbReference type="OrthoDB" id="547796at2759"/>
<evidence type="ECO:0000313" key="8">
    <source>
        <dbReference type="EMBL" id="KAJ8045331.1"/>
    </source>
</evidence>
<dbReference type="InterPro" id="IPR050577">
    <property type="entry name" value="MAPR/NEUFC/NENF-like"/>
</dbReference>
<comment type="caution">
    <text evidence="8">The sequence shown here is derived from an EMBL/GenBank/DDBJ whole genome shotgun (WGS) entry which is preliminary data.</text>
</comment>
<organism evidence="8 9">
    <name type="scientific">Holothuria leucospilota</name>
    <name type="common">Black long sea cucumber</name>
    <name type="synonym">Mertensiothuria leucospilota</name>
    <dbReference type="NCBI Taxonomy" id="206669"/>
    <lineage>
        <taxon>Eukaryota</taxon>
        <taxon>Metazoa</taxon>
        <taxon>Echinodermata</taxon>
        <taxon>Eleutherozoa</taxon>
        <taxon>Echinozoa</taxon>
        <taxon>Holothuroidea</taxon>
        <taxon>Aspidochirotacea</taxon>
        <taxon>Aspidochirotida</taxon>
        <taxon>Holothuriidae</taxon>
        <taxon>Holothuria</taxon>
    </lineage>
</organism>
<comment type="similarity">
    <text evidence="6">Belongs to the cytochrome b5 family. MAPR subfamily.</text>
</comment>
<dbReference type="EMBL" id="JAIZAY010000003">
    <property type="protein sequence ID" value="KAJ8045331.1"/>
    <property type="molecule type" value="Genomic_DNA"/>
</dbReference>
<keyword evidence="9" id="KW-1185">Reference proteome</keyword>
<dbReference type="GO" id="GO:0016020">
    <property type="term" value="C:membrane"/>
    <property type="evidence" value="ECO:0007669"/>
    <property type="project" value="TreeGrafter"/>
</dbReference>
<dbReference type="PANTHER" id="PTHR10281:SF72">
    <property type="entry name" value="NEUDESIN"/>
    <property type="match status" value="1"/>
</dbReference>